<reference evidence="6" key="1">
    <citation type="submission" date="2018-05" db="EMBL/GenBank/DDBJ databases">
        <authorList>
            <person name="Lanie J.A."/>
            <person name="Ng W.-L."/>
            <person name="Kazmierczak K.M."/>
            <person name="Andrzejewski T.M."/>
            <person name="Davidsen T.M."/>
            <person name="Wayne K.J."/>
            <person name="Tettelin H."/>
            <person name="Glass J.I."/>
            <person name="Rusch D."/>
            <person name="Podicherti R."/>
            <person name="Tsui H.-C.T."/>
            <person name="Winkler M.E."/>
        </authorList>
    </citation>
    <scope>NUCLEOTIDE SEQUENCE</scope>
</reference>
<name>A0A383CDU5_9ZZZZ</name>
<evidence type="ECO:0008006" key="7">
    <source>
        <dbReference type="Google" id="ProtNLM"/>
    </source>
</evidence>
<dbReference type="SUPFAM" id="SSF48576">
    <property type="entry name" value="Terpenoid synthases"/>
    <property type="match status" value="1"/>
</dbReference>
<dbReference type="GO" id="GO:0008299">
    <property type="term" value="P:isoprenoid biosynthetic process"/>
    <property type="evidence" value="ECO:0007669"/>
    <property type="project" value="UniProtKB-KW"/>
</dbReference>
<evidence type="ECO:0000256" key="3">
    <source>
        <dbReference type="ARBA" id="ARBA00022723"/>
    </source>
</evidence>
<dbReference type="InterPro" id="IPR000092">
    <property type="entry name" value="Polyprenyl_synt"/>
</dbReference>
<dbReference type="InterPro" id="IPR033749">
    <property type="entry name" value="Polyprenyl_synt_CS"/>
</dbReference>
<keyword evidence="2" id="KW-0808">Transferase</keyword>
<dbReference type="GO" id="GO:0046872">
    <property type="term" value="F:metal ion binding"/>
    <property type="evidence" value="ECO:0007669"/>
    <property type="project" value="UniProtKB-KW"/>
</dbReference>
<evidence type="ECO:0000256" key="2">
    <source>
        <dbReference type="ARBA" id="ARBA00022679"/>
    </source>
</evidence>
<comment type="cofactor">
    <cofactor evidence="1">
        <name>Mg(2+)</name>
        <dbReference type="ChEBI" id="CHEBI:18420"/>
    </cofactor>
</comment>
<keyword evidence="3" id="KW-0479">Metal-binding</keyword>
<evidence type="ECO:0000256" key="5">
    <source>
        <dbReference type="ARBA" id="ARBA00023229"/>
    </source>
</evidence>
<dbReference type="InterPro" id="IPR008949">
    <property type="entry name" value="Isoprenoid_synthase_dom_sf"/>
</dbReference>
<dbReference type="Pfam" id="PF00348">
    <property type="entry name" value="polyprenyl_synt"/>
    <property type="match status" value="1"/>
</dbReference>
<protein>
    <recommendedName>
        <fullName evidence="7">Polyprenyl synthetase</fullName>
    </recommendedName>
</protein>
<dbReference type="AlphaFoldDB" id="A0A383CDU5"/>
<evidence type="ECO:0000256" key="4">
    <source>
        <dbReference type="ARBA" id="ARBA00022842"/>
    </source>
</evidence>
<feature type="non-terminal residue" evidence="6">
    <location>
        <position position="1"/>
    </location>
</feature>
<dbReference type="PROSITE" id="PS00723">
    <property type="entry name" value="POLYPRENYL_SYNTHASE_1"/>
    <property type="match status" value="1"/>
</dbReference>
<evidence type="ECO:0000256" key="1">
    <source>
        <dbReference type="ARBA" id="ARBA00001946"/>
    </source>
</evidence>
<proteinExistence type="predicted"/>
<sequence>VSHSNEQASLPHATQIPLNGYFEKARRAVDSELERLLPTPPQCPSLISEIMRYSVFAGGKRFRPILTLAASQAVSQTETMLDSALRVACAVEMIHTYSLIHDDLPAMDDDTLRRGRPTAHVIYG</sequence>
<organism evidence="6">
    <name type="scientific">marine metagenome</name>
    <dbReference type="NCBI Taxonomy" id="408172"/>
    <lineage>
        <taxon>unclassified sequences</taxon>
        <taxon>metagenomes</taxon>
        <taxon>ecological metagenomes</taxon>
    </lineage>
</organism>
<dbReference type="EMBL" id="UINC01207610">
    <property type="protein sequence ID" value="SVE29768.1"/>
    <property type="molecule type" value="Genomic_DNA"/>
</dbReference>
<dbReference type="Gene3D" id="1.10.600.10">
    <property type="entry name" value="Farnesyl Diphosphate Synthase"/>
    <property type="match status" value="1"/>
</dbReference>
<feature type="non-terminal residue" evidence="6">
    <location>
        <position position="124"/>
    </location>
</feature>
<accession>A0A383CDU5</accession>
<dbReference type="GO" id="GO:0004659">
    <property type="term" value="F:prenyltransferase activity"/>
    <property type="evidence" value="ECO:0007669"/>
    <property type="project" value="InterPro"/>
</dbReference>
<dbReference type="PANTHER" id="PTHR43281:SF1">
    <property type="entry name" value="FARNESYL DIPHOSPHATE SYNTHASE"/>
    <property type="match status" value="1"/>
</dbReference>
<keyword evidence="5" id="KW-0414">Isoprene biosynthesis</keyword>
<dbReference type="PANTHER" id="PTHR43281">
    <property type="entry name" value="FARNESYL DIPHOSPHATE SYNTHASE"/>
    <property type="match status" value="1"/>
</dbReference>
<evidence type="ECO:0000313" key="6">
    <source>
        <dbReference type="EMBL" id="SVE29768.1"/>
    </source>
</evidence>
<gene>
    <name evidence="6" type="ORF">METZ01_LOCUS482622</name>
</gene>
<keyword evidence="4" id="KW-0460">Magnesium</keyword>